<keyword evidence="2" id="KW-1185">Reference proteome</keyword>
<reference evidence="1" key="1">
    <citation type="submission" date="2022-10" db="EMBL/GenBank/DDBJ databases">
        <authorList>
            <person name="Yu W.X."/>
        </authorList>
    </citation>
    <scope>NUCLEOTIDE SEQUENCE</scope>
    <source>
        <strain evidence="1">D04</strain>
    </source>
</reference>
<organism evidence="1 2">
    <name type="scientific">Plebeiibacterium marinum</name>
    <dbReference type="NCBI Taxonomy" id="2992111"/>
    <lineage>
        <taxon>Bacteria</taxon>
        <taxon>Pseudomonadati</taxon>
        <taxon>Bacteroidota</taxon>
        <taxon>Bacteroidia</taxon>
        <taxon>Marinilabiliales</taxon>
        <taxon>Marinilabiliaceae</taxon>
        <taxon>Plebeiibacterium</taxon>
    </lineage>
</organism>
<proteinExistence type="predicted"/>
<keyword evidence="1" id="KW-0548">Nucleotidyltransferase</keyword>
<dbReference type="Proteomes" id="UP001207408">
    <property type="component" value="Unassembled WGS sequence"/>
</dbReference>
<gene>
    <name evidence="1" type="ORF">OM074_21345</name>
</gene>
<evidence type="ECO:0000313" key="2">
    <source>
        <dbReference type="Proteomes" id="UP001207408"/>
    </source>
</evidence>
<keyword evidence="1" id="KW-0808">Transferase</keyword>
<keyword evidence="1" id="KW-0695">RNA-directed DNA polymerase</keyword>
<dbReference type="AlphaFoldDB" id="A0AAE3MHN5"/>
<protein>
    <submittedName>
        <fullName evidence="1">Group II intron reverse transcriptase/maturase</fullName>
    </submittedName>
</protein>
<comment type="caution">
    <text evidence="1">The sequence shown here is derived from an EMBL/GenBank/DDBJ whole genome shotgun (WGS) entry which is preliminary data.</text>
</comment>
<feature type="non-terminal residue" evidence="1">
    <location>
        <position position="1"/>
    </location>
</feature>
<accession>A0AAE3MHN5</accession>
<name>A0AAE3MHN5_9BACT</name>
<dbReference type="EMBL" id="JAPDPI010000169">
    <property type="protein sequence ID" value="MCW3808173.1"/>
    <property type="molecule type" value="Genomic_DNA"/>
</dbReference>
<dbReference type="GO" id="GO:0003964">
    <property type="term" value="F:RNA-directed DNA polymerase activity"/>
    <property type="evidence" value="ECO:0007669"/>
    <property type="project" value="UniProtKB-KW"/>
</dbReference>
<sequence>IWHHWKKPERKRKNLIRLGVDNGMAYAWSRSRMGGWAIAQSPILGTTITVERLLKRGYIPLAEMYNQMHYSLTTSSNTLFSMV</sequence>
<evidence type="ECO:0000313" key="1">
    <source>
        <dbReference type="EMBL" id="MCW3808173.1"/>
    </source>
</evidence>